<dbReference type="InterPro" id="IPR038050">
    <property type="entry name" value="Neuro_actylchol_rec"/>
</dbReference>
<dbReference type="OrthoDB" id="5975154at2759"/>
<keyword evidence="13" id="KW-0628">Postsynaptic cell membrane</keyword>
<keyword evidence="8" id="KW-0406">Ion transport</keyword>
<evidence type="ECO:0000256" key="4">
    <source>
        <dbReference type="ARBA" id="ARBA00022692"/>
    </source>
</evidence>
<dbReference type="Pfam" id="PF02932">
    <property type="entry name" value="Neur_chan_memb"/>
    <property type="match status" value="1"/>
</dbReference>
<dbReference type="FunFam" id="1.20.58.390:FF:000022">
    <property type="entry name" value="Nicotinic acetylcholine receptor subunit alpha4"/>
    <property type="match status" value="1"/>
</dbReference>
<gene>
    <name evidence="19" type="ORF">SVUK_LOCUS8064</name>
</gene>
<evidence type="ECO:0000256" key="7">
    <source>
        <dbReference type="ARBA" id="ARBA00023018"/>
    </source>
</evidence>
<organism evidence="19 20">
    <name type="scientific">Strongylus vulgaris</name>
    <name type="common">Blood worm</name>
    <dbReference type="NCBI Taxonomy" id="40348"/>
    <lineage>
        <taxon>Eukaryota</taxon>
        <taxon>Metazoa</taxon>
        <taxon>Ecdysozoa</taxon>
        <taxon>Nematoda</taxon>
        <taxon>Chromadorea</taxon>
        <taxon>Rhabditida</taxon>
        <taxon>Rhabditina</taxon>
        <taxon>Rhabditomorpha</taxon>
        <taxon>Strongyloidea</taxon>
        <taxon>Strongylidae</taxon>
        <taxon>Strongylus</taxon>
    </lineage>
</organism>
<keyword evidence="11" id="KW-0675">Receptor</keyword>
<keyword evidence="6 17" id="KW-1133">Transmembrane helix</keyword>
<evidence type="ECO:0000256" key="9">
    <source>
        <dbReference type="ARBA" id="ARBA00023136"/>
    </source>
</evidence>
<evidence type="ECO:0000259" key="18">
    <source>
        <dbReference type="Pfam" id="PF02932"/>
    </source>
</evidence>
<keyword evidence="3" id="KW-1003">Cell membrane</keyword>
<comment type="similarity">
    <text evidence="1">Belongs to the ligand-gated ion channel (TC 1.A.9) family. Acetylcholine receptor (TC 1.A.9.1) subfamily.</text>
</comment>
<evidence type="ECO:0000256" key="2">
    <source>
        <dbReference type="ARBA" id="ARBA00022448"/>
    </source>
</evidence>
<keyword evidence="20" id="KW-1185">Reference proteome</keyword>
<dbReference type="Proteomes" id="UP000270094">
    <property type="component" value="Unassembled WGS sequence"/>
</dbReference>
<evidence type="ECO:0000256" key="17">
    <source>
        <dbReference type="SAM" id="Phobius"/>
    </source>
</evidence>
<keyword evidence="7" id="KW-0770">Synapse</keyword>
<evidence type="ECO:0000256" key="11">
    <source>
        <dbReference type="ARBA" id="ARBA00023170"/>
    </source>
</evidence>
<dbReference type="Gene3D" id="1.20.58.390">
    <property type="entry name" value="Neurotransmitter-gated ion-channel transmembrane domain"/>
    <property type="match status" value="1"/>
</dbReference>
<dbReference type="GO" id="GO:0045211">
    <property type="term" value="C:postsynaptic membrane"/>
    <property type="evidence" value="ECO:0007669"/>
    <property type="project" value="UniProtKB-SubCell"/>
</dbReference>
<dbReference type="InterPro" id="IPR006029">
    <property type="entry name" value="Neurotrans-gated_channel_TM"/>
</dbReference>
<evidence type="ECO:0000313" key="20">
    <source>
        <dbReference type="Proteomes" id="UP000270094"/>
    </source>
</evidence>
<reference evidence="19 20" key="1">
    <citation type="submission" date="2018-11" db="EMBL/GenBank/DDBJ databases">
        <authorList>
            <consortium name="Pathogen Informatics"/>
        </authorList>
    </citation>
    <scope>NUCLEOTIDE SEQUENCE [LARGE SCALE GENOMIC DNA]</scope>
</reference>
<evidence type="ECO:0000256" key="8">
    <source>
        <dbReference type="ARBA" id="ARBA00023065"/>
    </source>
</evidence>
<dbReference type="SUPFAM" id="SSF90112">
    <property type="entry name" value="Neurotransmitter-gated ion-channel transmembrane pore"/>
    <property type="match status" value="1"/>
</dbReference>
<evidence type="ECO:0000256" key="1">
    <source>
        <dbReference type="ARBA" id="ARBA00009237"/>
    </source>
</evidence>
<evidence type="ECO:0000313" key="19">
    <source>
        <dbReference type="EMBL" id="VDM73066.1"/>
    </source>
</evidence>
<accession>A0A3P7ISL5</accession>
<evidence type="ECO:0000256" key="5">
    <source>
        <dbReference type="ARBA" id="ARBA00022729"/>
    </source>
</evidence>
<keyword evidence="12" id="KW-0325">Glycoprotein</keyword>
<evidence type="ECO:0000256" key="10">
    <source>
        <dbReference type="ARBA" id="ARBA00023157"/>
    </source>
</evidence>
<comment type="subcellular location">
    <subcellularLocation>
        <location evidence="16">Postsynaptic cell membrane</location>
        <topology evidence="16">Multi-pass membrane protein</topology>
    </subcellularLocation>
</comment>
<dbReference type="AlphaFoldDB" id="A0A3P7ISL5"/>
<keyword evidence="15" id="KW-0407">Ion channel</keyword>
<dbReference type="InterPro" id="IPR036719">
    <property type="entry name" value="Neuro-gated_channel_TM_sf"/>
</dbReference>
<keyword evidence="9 17" id="KW-0472">Membrane</keyword>
<evidence type="ECO:0000256" key="15">
    <source>
        <dbReference type="ARBA" id="ARBA00023303"/>
    </source>
</evidence>
<evidence type="ECO:0000256" key="12">
    <source>
        <dbReference type="ARBA" id="ARBA00023180"/>
    </source>
</evidence>
<dbReference type="GO" id="GO:0007271">
    <property type="term" value="P:synaptic transmission, cholinergic"/>
    <property type="evidence" value="ECO:0007669"/>
    <property type="project" value="UniProtKB-ARBA"/>
</dbReference>
<name>A0A3P7ISL5_STRVU</name>
<evidence type="ECO:0000256" key="3">
    <source>
        <dbReference type="ARBA" id="ARBA00022475"/>
    </source>
</evidence>
<keyword evidence="14" id="KW-1071">Ligand-gated ion channel</keyword>
<evidence type="ECO:0000256" key="14">
    <source>
        <dbReference type="ARBA" id="ARBA00023286"/>
    </source>
</evidence>
<keyword evidence="4 17" id="KW-0812">Transmembrane</keyword>
<evidence type="ECO:0000256" key="16">
    <source>
        <dbReference type="ARBA" id="ARBA00034104"/>
    </source>
</evidence>
<feature type="transmembrane region" description="Helical" evidence="17">
    <location>
        <begin position="41"/>
        <end position="59"/>
    </location>
</feature>
<keyword evidence="5" id="KW-0732">Signal</keyword>
<keyword evidence="10" id="KW-1015">Disulfide bond</keyword>
<protein>
    <recommendedName>
        <fullName evidence="18">Neurotransmitter-gated ion-channel transmembrane domain-containing protein</fullName>
    </recommendedName>
</protein>
<dbReference type="EMBL" id="UYYB01028682">
    <property type="protein sequence ID" value="VDM73066.1"/>
    <property type="molecule type" value="Genomic_DNA"/>
</dbReference>
<sequence length="84" mass="9941">MFWVVKAFENIVFIAELLKKNERVNKLDRDWKYVAAVLDRFFLFIFSISCLTGTLYFLLQAPTLYDSRKPIDLQYRSANLSVLL</sequence>
<evidence type="ECO:0000256" key="6">
    <source>
        <dbReference type="ARBA" id="ARBA00022989"/>
    </source>
</evidence>
<dbReference type="GO" id="GO:0098655">
    <property type="term" value="P:monoatomic cation transmembrane transport"/>
    <property type="evidence" value="ECO:0007669"/>
    <property type="project" value="UniProtKB-ARBA"/>
</dbReference>
<keyword evidence="2" id="KW-0813">Transport</keyword>
<proteinExistence type="inferred from homology"/>
<feature type="domain" description="Neurotransmitter-gated ion-channel transmembrane" evidence="18">
    <location>
        <begin position="6"/>
        <end position="56"/>
    </location>
</feature>
<evidence type="ECO:0000256" key="13">
    <source>
        <dbReference type="ARBA" id="ARBA00023257"/>
    </source>
</evidence>